<protein>
    <submittedName>
        <fullName evidence="5">FAD binding domain-containing protein</fullName>
    </submittedName>
</protein>
<dbReference type="Pfam" id="PF01565">
    <property type="entry name" value="FAD_binding_4"/>
    <property type="match status" value="1"/>
</dbReference>
<feature type="signal peptide" evidence="3">
    <location>
        <begin position="1"/>
        <end position="18"/>
    </location>
</feature>
<dbReference type="InterPro" id="IPR012951">
    <property type="entry name" value="BBE"/>
</dbReference>
<dbReference type="GO" id="GO:0071949">
    <property type="term" value="F:FAD binding"/>
    <property type="evidence" value="ECO:0007669"/>
    <property type="project" value="InterPro"/>
</dbReference>
<evidence type="ECO:0000313" key="6">
    <source>
        <dbReference type="Proteomes" id="UP000800035"/>
    </source>
</evidence>
<dbReference type="InterPro" id="IPR050432">
    <property type="entry name" value="FAD-linked_Oxidoreductases_BP"/>
</dbReference>
<dbReference type="Pfam" id="PF08031">
    <property type="entry name" value="BBE"/>
    <property type="match status" value="1"/>
</dbReference>
<evidence type="ECO:0000313" key="5">
    <source>
        <dbReference type="EMBL" id="KAF1962711.1"/>
    </source>
</evidence>
<dbReference type="PROSITE" id="PS51387">
    <property type="entry name" value="FAD_PCMH"/>
    <property type="match status" value="1"/>
</dbReference>
<dbReference type="Proteomes" id="UP000800035">
    <property type="component" value="Unassembled WGS sequence"/>
</dbReference>
<evidence type="ECO:0000256" key="2">
    <source>
        <dbReference type="ARBA" id="ARBA00023002"/>
    </source>
</evidence>
<dbReference type="EMBL" id="ML976978">
    <property type="protein sequence ID" value="KAF1962711.1"/>
    <property type="molecule type" value="Genomic_DNA"/>
</dbReference>
<gene>
    <name evidence="5" type="ORF">CC80DRAFT_433870</name>
</gene>
<keyword evidence="2" id="KW-0560">Oxidoreductase</keyword>
<dbReference type="InterPro" id="IPR036318">
    <property type="entry name" value="FAD-bd_PCMH-like_sf"/>
</dbReference>
<name>A0A6A5UCS8_9PLEO</name>
<dbReference type="SUPFAM" id="SSF56176">
    <property type="entry name" value="FAD-binding/transporter-associated domain-like"/>
    <property type="match status" value="1"/>
</dbReference>
<keyword evidence="6" id="KW-1185">Reference proteome</keyword>
<evidence type="ECO:0000259" key="4">
    <source>
        <dbReference type="PROSITE" id="PS51387"/>
    </source>
</evidence>
<dbReference type="InterPro" id="IPR006094">
    <property type="entry name" value="Oxid_FAD_bind_N"/>
</dbReference>
<feature type="domain" description="FAD-binding PCMH-type" evidence="4">
    <location>
        <begin position="126"/>
        <end position="308"/>
    </location>
</feature>
<feature type="chain" id="PRO_5025465652" evidence="3">
    <location>
        <begin position="19"/>
        <end position="600"/>
    </location>
</feature>
<evidence type="ECO:0000256" key="3">
    <source>
        <dbReference type="SAM" id="SignalP"/>
    </source>
</evidence>
<organism evidence="5 6">
    <name type="scientific">Byssothecium circinans</name>
    <dbReference type="NCBI Taxonomy" id="147558"/>
    <lineage>
        <taxon>Eukaryota</taxon>
        <taxon>Fungi</taxon>
        <taxon>Dikarya</taxon>
        <taxon>Ascomycota</taxon>
        <taxon>Pezizomycotina</taxon>
        <taxon>Dothideomycetes</taxon>
        <taxon>Pleosporomycetidae</taxon>
        <taxon>Pleosporales</taxon>
        <taxon>Massarineae</taxon>
        <taxon>Massarinaceae</taxon>
        <taxon>Byssothecium</taxon>
    </lineage>
</organism>
<dbReference type="InterPro" id="IPR016169">
    <property type="entry name" value="FAD-bd_PCMH_sub2"/>
</dbReference>
<dbReference type="AlphaFoldDB" id="A0A6A5UCS8"/>
<dbReference type="GO" id="GO:0016491">
    <property type="term" value="F:oxidoreductase activity"/>
    <property type="evidence" value="ECO:0007669"/>
    <property type="project" value="UniProtKB-KW"/>
</dbReference>
<dbReference type="PANTHER" id="PTHR13878">
    <property type="entry name" value="GULONOLACTONE OXIDASE"/>
    <property type="match status" value="1"/>
</dbReference>
<evidence type="ECO:0000256" key="1">
    <source>
        <dbReference type="ARBA" id="ARBA00005466"/>
    </source>
</evidence>
<keyword evidence="3" id="KW-0732">Signal</keyword>
<dbReference type="OrthoDB" id="9983560at2759"/>
<accession>A0A6A5UCS8</accession>
<dbReference type="Gene3D" id="3.30.465.10">
    <property type="match status" value="1"/>
</dbReference>
<proteinExistence type="inferred from homology"/>
<dbReference type="PANTHER" id="PTHR13878:SF91">
    <property type="entry name" value="FAD BINDING DOMAIN PROTEIN (AFU_ORTHOLOGUE AFUA_6G12070)-RELATED"/>
    <property type="match status" value="1"/>
</dbReference>
<reference evidence="5" key="1">
    <citation type="journal article" date="2020" name="Stud. Mycol.">
        <title>101 Dothideomycetes genomes: a test case for predicting lifestyles and emergence of pathogens.</title>
        <authorList>
            <person name="Haridas S."/>
            <person name="Albert R."/>
            <person name="Binder M."/>
            <person name="Bloem J."/>
            <person name="Labutti K."/>
            <person name="Salamov A."/>
            <person name="Andreopoulos B."/>
            <person name="Baker S."/>
            <person name="Barry K."/>
            <person name="Bills G."/>
            <person name="Bluhm B."/>
            <person name="Cannon C."/>
            <person name="Castanera R."/>
            <person name="Culley D."/>
            <person name="Daum C."/>
            <person name="Ezra D."/>
            <person name="Gonzalez J."/>
            <person name="Henrissat B."/>
            <person name="Kuo A."/>
            <person name="Liang C."/>
            <person name="Lipzen A."/>
            <person name="Lutzoni F."/>
            <person name="Magnuson J."/>
            <person name="Mondo S."/>
            <person name="Nolan M."/>
            <person name="Ohm R."/>
            <person name="Pangilinan J."/>
            <person name="Park H.-J."/>
            <person name="Ramirez L."/>
            <person name="Alfaro M."/>
            <person name="Sun H."/>
            <person name="Tritt A."/>
            <person name="Yoshinaga Y."/>
            <person name="Zwiers L.-H."/>
            <person name="Turgeon B."/>
            <person name="Goodwin S."/>
            <person name="Spatafora J."/>
            <person name="Crous P."/>
            <person name="Grigoriev I."/>
        </authorList>
    </citation>
    <scope>NUCLEOTIDE SEQUENCE</scope>
    <source>
        <strain evidence="5">CBS 675.92</strain>
    </source>
</reference>
<sequence length="600" mass="65178">MKILNALASYLTSTSVLAAASNNGCKCTPNDACWPLNADWTALNTTLSGALIKGVPPGSVCYADQPNYNPDTCAFVRSRWFNSTWHATDPISIDYPVWANNSCNPIYENGTSVTGDRTAGKRGCSIGKYPVYAVNVTSAEQIAQALEWARKKNIRVVIKGTGHSYPGRSTGYGSLSIWTHNLRGISYLPSFNPDSCPINGTLPAARIAAGHTGIEVQLEMAKHAKIVVTGANPDVGMVGWITGGGHGLLSSTYGMGADNLLEATIVTPSGDILLTNPCKNSDLFFAIRGGGGSTYGVVTEIVVKAYPSPRVTRSVFHFAATSPNVTNQYWDLVAFIHAEMPRLKVGGMQGYYYMVGPPTYPTLAMIWTFFLYDKPNGTVESLLSPIEERLKSESDLFQYQSEITTSETFIDAINVFSNEPVASGGSAYASWFLSPRSLANPNITADVFKKIGPTSDAAHPNGVISNPGLLGHLIASPSQPSYYPNVISMNSAWRITLTNIIIVEGWPEGIAQPLIDSVYSDVTAKTQYLRDLSPETGAYFNEPDSYEPQWQHAFFGGSYGKLWEIKRTVDPYHLLWCRRCVGSEALVEQNDGRLCRAYGD</sequence>
<comment type="similarity">
    <text evidence="1">Belongs to the oxygen-dependent FAD-linked oxidoreductase family.</text>
</comment>
<dbReference type="InterPro" id="IPR016166">
    <property type="entry name" value="FAD-bd_PCMH"/>
</dbReference>